<evidence type="ECO:0000259" key="1">
    <source>
        <dbReference type="Pfam" id="PF07566"/>
    </source>
</evidence>
<proteinExistence type="predicted"/>
<evidence type="ECO:0000313" key="3">
    <source>
        <dbReference type="Proteomes" id="UP000184368"/>
    </source>
</evidence>
<dbReference type="Gene3D" id="3.10.20.10">
    <property type="match status" value="2"/>
</dbReference>
<dbReference type="EMBL" id="FQUO01000010">
    <property type="protein sequence ID" value="SHF59816.1"/>
    <property type="molecule type" value="Genomic_DNA"/>
</dbReference>
<name>A0A1M5CYM0_9BACT</name>
<dbReference type="Proteomes" id="UP000184368">
    <property type="component" value="Unassembled WGS sequence"/>
</dbReference>
<evidence type="ECO:0000313" key="2">
    <source>
        <dbReference type="EMBL" id="SHF59816.1"/>
    </source>
</evidence>
<dbReference type="AlphaFoldDB" id="A0A1M5CYM0"/>
<keyword evidence="3" id="KW-1185">Reference proteome</keyword>
<sequence>MPRLFMLLAGATPPGRHTEQHDVFFGIAETAADLVPGLRAFWPDAGKGLHVDAWRAVTVVNGYRVEVQEGAVDTGMHRLFFINLGGYKKDQFDEFHYKMIVAAPDKAAAVLAAKQTAFFRHTGFKGAPAHIDDKYGVDVDDVYAIADILPPSVKDRYRLVLTPAETELPEDEIHLGYFRLDRAEQWGK</sequence>
<protein>
    <recommendedName>
        <fullName evidence="1">DUF1543 domain-containing protein</fullName>
    </recommendedName>
</protein>
<gene>
    <name evidence="2" type="ORF">SAMN05444008_1105</name>
</gene>
<dbReference type="InterPro" id="IPR011440">
    <property type="entry name" value="DUF1543"/>
</dbReference>
<dbReference type="Pfam" id="PF07566">
    <property type="entry name" value="DUF1543"/>
    <property type="match status" value="1"/>
</dbReference>
<dbReference type="RefSeq" id="WP_216820696.1">
    <property type="nucleotide sequence ID" value="NZ_FQUO01000010.1"/>
</dbReference>
<organism evidence="2 3">
    <name type="scientific">Cnuella takakiae</name>
    <dbReference type="NCBI Taxonomy" id="1302690"/>
    <lineage>
        <taxon>Bacteria</taxon>
        <taxon>Pseudomonadati</taxon>
        <taxon>Bacteroidota</taxon>
        <taxon>Chitinophagia</taxon>
        <taxon>Chitinophagales</taxon>
        <taxon>Chitinophagaceae</taxon>
        <taxon>Cnuella</taxon>
    </lineage>
</organism>
<feature type="domain" description="DUF1543" evidence="1">
    <location>
        <begin position="16"/>
        <end position="67"/>
    </location>
</feature>
<reference evidence="2 3" key="1">
    <citation type="submission" date="2016-11" db="EMBL/GenBank/DDBJ databases">
        <authorList>
            <person name="Jaros S."/>
            <person name="Januszkiewicz K."/>
            <person name="Wedrychowicz H."/>
        </authorList>
    </citation>
    <scope>NUCLEOTIDE SEQUENCE [LARGE SCALE GENOMIC DNA]</scope>
    <source>
        <strain evidence="2 3">DSM 26897</strain>
    </source>
</reference>
<accession>A0A1M5CYM0</accession>